<dbReference type="PROSITE" id="PS51257">
    <property type="entry name" value="PROKAR_LIPOPROTEIN"/>
    <property type="match status" value="1"/>
</dbReference>
<proteinExistence type="predicted"/>
<dbReference type="Proteomes" id="UP001279410">
    <property type="component" value="Unassembled WGS sequence"/>
</dbReference>
<dbReference type="AlphaFoldDB" id="A0AAD3NQE4"/>
<keyword evidence="3" id="KW-1185">Reference proteome</keyword>
<evidence type="ECO:0000256" key="1">
    <source>
        <dbReference type="SAM" id="MobiDB-lite"/>
    </source>
</evidence>
<organism evidence="2 3">
    <name type="scientific">Lates japonicus</name>
    <name type="common">Japanese lates</name>
    <dbReference type="NCBI Taxonomy" id="270547"/>
    <lineage>
        <taxon>Eukaryota</taxon>
        <taxon>Metazoa</taxon>
        <taxon>Chordata</taxon>
        <taxon>Craniata</taxon>
        <taxon>Vertebrata</taxon>
        <taxon>Euteleostomi</taxon>
        <taxon>Actinopterygii</taxon>
        <taxon>Neopterygii</taxon>
        <taxon>Teleostei</taxon>
        <taxon>Neoteleostei</taxon>
        <taxon>Acanthomorphata</taxon>
        <taxon>Carangaria</taxon>
        <taxon>Carangaria incertae sedis</taxon>
        <taxon>Centropomidae</taxon>
        <taxon>Lates</taxon>
    </lineage>
</organism>
<name>A0AAD3NQE4_LATJO</name>
<gene>
    <name evidence="2" type="ORF">AKAME5_002661000</name>
</gene>
<dbReference type="GO" id="GO:0008233">
    <property type="term" value="F:peptidase activity"/>
    <property type="evidence" value="ECO:0007669"/>
    <property type="project" value="UniProtKB-KW"/>
</dbReference>
<feature type="region of interest" description="Disordered" evidence="1">
    <location>
        <begin position="45"/>
        <end position="65"/>
    </location>
</feature>
<feature type="compositionally biased region" description="Basic and acidic residues" evidence="1">
    <location>
        <begin position="207"/>
        <end position="218"/>
    </location>
</feature>
<evidence type="ECO:0000313" key="3">
    <source>
        <dbReference type="Proteomes" id="UP001279410"/>
    </source>
</evidence>
<feature type="compositionally biased region" description="Basic and acidic residues" evidence="1">
    <location>
        <begin position="152"/>
        <end position="170"/>
    </location>
</feature>
<keyword evidence="2" id="KW-0645">Protease</keyword>
<protein>
    <submittedName>
        <fullName evidence="2">Sentrin-specific protease 7-like isoform X1</fullName>
    </submittedName>
</protein>
<comment type="caution">
    <text evidence="2">The sequence shown here is derived from an EMBL/GenBank/DDBJ whole genome shotgun (WGS) entry which is preliminary data.</text>
</comment>
<evidence type="ECO:0000313" key="2">
    <source>
        <dbReference type="EMBL" id="GLD75276.1"/>
    </source>
</evidence>
<accession>A0AAD3NQE4</accession>
<dbReference type="EMBL" id="BRZM01002838">
    <property type="protein sequence ID" value="GLD75276.1"/>
    <property type="molecule type" value="Genomic_DNA"/>
</dbReference>
<dbReference type="GO" id="GO:0006508">
    <property type="term" value="P:proteolysis"/>
    <property type="evidence" value="ECO:0007669"/>
    <property type="project" value="UniProtKB-KW"/>
</dbReference>
<sequence length="218" mass="24297">MSPLKYRRRNSLTHLHLQSLLSCPEPAHNLRDVVKLLGLNSLDRGGASAANHRSPGSWRSQSQAGERGVALGLKWFKWRPKRAHQTAKLRPRGDLRVPVSAWLHGEVHAGSPLTPERGTWRRVELMETRFQTTEEGKEAESTGRRIKASSHLNEDVREQETEVRSSERGHLNPAALPIKRPRQSPAEPQIASPSSVVLSSEEEEEGDGAKRDAPQQTG</sequence>
<feature type="region of interest" description="Disordered" evidence="1">
    <location>
        <begin position="131"/>
        <end position="218"/>
    </location>
</feature>
<keyword evidence="2" id="KW-0378">Hydrolase</keyword>
<reference evidence="2" key="1">
    <citation type="submission" date="2022-08" db="EMBL/GenBank/DDBJ databases">
        <title>Genome sequencing of akame (Lates japonicus).</title>
        <authorList>
            <person name="Hashiguchi Y."/>
            <person name="Takahashi H."/>
        </authorList>
    </citation>
    <scope>NUCLEOTIDE SEQUENCE</scope>
    <source>
        <strain evidence="2">Kochi</strain>
    </source>
</reference>
<feature type="compositionally biased region" description="Basic and acidic residues" evidence="1">
    <location>
        <begin position="131"/>
        <end position="143"/>
    </location>
</feature>